<reference evidence="3" key="1">
    <citation type="journal article" date="2017" name="BMC Genomics">
        <title>Gapless genome assembly of Colletotrichum higginsianum reveals chromosome structure and association of transposable elements with secondary metabolite gene clusters.</title>
        <authorList>
            <person name="Dallery J.-F."/>
            <person name="Lapalu N."/>
            <person name="Zampounis A."/>
            <person name="Pigne S."/>
            <person name="Luyten I."/>
            <person name="Amselem J."/>
            <person name="Wittenberg A.H.J."/>
            <person name="Zhou S."/>
            <person name="de Queiroz M.V."/>
            <person name="Robin G.P."/>
            <person name="Auger A."/>
            <person name="Hainaut M."/>
            <person name="Henrissat B."/>
            <person name="Kim K.-T."/>
            <person name="Lee Y.-H."/>
            <person name="Lespinet O."/>
            <person name="Schwartz D.C."/>
            <person name="Thon M.R."/>
            <person name="O'Connell R.J."/>
        </authorList>
    </citation>
    <scope>NUCLEOTIDE SEQUENCE [LARGE SCALE GENOMIC DNA]</scope>
    <source>
        <strain evidence="3">IMI 349063</strain>
    </source>
</reference>
<dbReference type="VEuPathDB" id="FungiDB:CH63R_13623"/>
<dbReference type="KEGG" id="chig:CH63R_13623"/>
<evidence type="ECO:0000256" key="1">
    <source>
        <dbReference type="SAM" id="MobiDB-lite"/>
    </source>
</evidence>
<dbReference type="GeneID" id="28872704"/>
<feature type="compositionally biased region" description="Gly residues" evidence="1">
    <location>
        <begin position="118"/>
        <end position="128"/>
    </location>
</feature>
<proteinExistence type="predicted"/>
<gene>
    <name evidence="2" type="ORF">CH63R_13623</name>
</gene>
<organism evidence="2 3">
    <name type="scientific">Colletotrichum higginsianum (strain IMI 349063)</name>
    <name type="common">Crucifer anthracnose fungus</name>
    <dbReference type="NCBI Taxonomy" id="759273"/>
    <lineage>
        <taxon>Eukaryota</taxon>
        <taxon>Fungi</taxon>
        <taxon>Dikarya</taxon>
        <taxon>Ascomycota</taxon>
        <taxon>Pezizomycotina</taxon>
        <taxon>Sordariomycetes</taxon>
        <taxon>Hypocreomycetidae</taxon>
        <taxon>Glomerellales</taxon>
        <taxon>Glomerellaceae</taxon>
        <taxon>Colletotrichum</taxon>
        <taxon>Colletotrichum destructivum species complex</taxon>
    </lineage>
</organism>
<keyword evidence="3" id="KW-1185">Reference proteome</keyword>
<dbReference type="EMBL" id="LTAN01000010">
    <property type="protein sequence ID" value="OBR02397.1"/>
    <property type="molecule type" value="Genomic_DNA"/>
</dbReference>
<evidence type="ECO:0000313" key="3">
    <source>
        <dbReference type="Proteomes" id="UP000092177"/>
    </source>
</evidence>
<evidence type="ECO:0000313" key="2">
    <source>
        <dbReference type="EMBL" id="OBR02397.1"/>
    </source>
</evidence>
<comment type="caution">
    <text evidence="2">The sequence shown here is derived from an EMBL/GenBank/DDBJ whole genome shotgun (WGS) entry which is preliminary data.</text>
</comment>
<dbReference type="RefSeq" id="XP_018150915.1">
    <property type="nucleotide sequence ID" value="XM_018308597.1"/>
</dbReference>
<accession>A0A1B7XRL6</accession>
<protein>
    <submittedName>
        <fullName evidence="2">Uncharacterized protein</fullName>
    </submittedName>
</protein>
<name>A0A1B7XRL6_COLHI</name>
<sequence>MVDSGRWEAPDNTVDDFLDDALVYITSTQEDDARLACHFSGNLVEARQSQSGGTFHDHVLLERHLPHGGGDLVLVALDDAVDDGGRQSKGDGVLVHAARHGLGQRGPVLRLEDFPGDDGLGQRLGVGSGDAVDPGPRAEGLEDGADAADEAAAAHGDEDIVDAAGAGAALLEDLEADGALPGDDERVVGEM</sequence>
<feature type="region of interest" description="Disordered" evidence="1">
    <location>
        <begin position="114"/>
        <end position="142"/>
    </location>
</feature>
<dbReference type="AlphaFoldDB" id="A0A1B7XRL6"/>
<dbReference type="Proteomes" id="UP000092177">
    <property type="component" value="Chromosome 10"/>
</dbReference>